<comment type="caution">
    <text evidence="1">The sequence shown here is derived from an EMBL/GenBank/DDBJ whole genome shotgun (WGS) entry which is preliminary data.</text>
</comment>
<evidence type="ECO:0000313" key="2">
    <source>
        <dbReference type="Proteomes" id="UP000325081"/>
    </source>
</evidence>
<proteinExistence type="predicted"/>
<accession>A0A5A7P0N7</accession>
<keyword evidence="2" id="KW-1185">Reference proteome</keyword>
<protein>
    <submittedName>
        <fullName evidence="1">Endo-1 4-beta-xylanase A</fullName>
    </submittedName>
</protein>
<keyword evidence="1" id="KW-0858">Xylan degradation</keyword>
<gene>
    <name evidence="1" type="ORF">STAS_01755</name>
</gene>
<keyword evidence="1" id="KW-0624">Polysaccharide degradation</keyword>
<evidence type="ECO:0000313" key="1">
    <source>
        <dbReference type="EMBL" id="GER26124.1"/>
    </source>
</evidence>
<keyword evidence="1" id="KW-0326">Glycosidase</keyword>
<dbReference type="GO" id="GO:0045493">
    <property type="term" value="P:xylan catabolic process"/>
    <property type="evidence" value="ECO:0007669"/>
    <property type="project" value="UniProtKB-KW"/>
</dbReference>
<dbReference type="AlphaFoldDB" id="A0A5A7P0N7"/>
<keyword evidence="1" id="KW-0119">Carbohydrate metabolism</keyword>
<dbReference type="GO" id="GO:0016798">
    <property type="term" value="F:hydrolase activity, acting on glycosyl bonds"/>
    <property type="evidence" value="ECO:0007669"/>
    <property type="project" value="UniProtKB-KW"/>
</dbReference>
<organism evidence="1 2">
    <name type="scientific">Striga asiatica</name>
    <name type="common">Asiatic witchweed</name>
    <name type="synonym">Buchnera asiatica</name>
    <dbReference type="NCBI Taxonomy" id="4170"/>
    <lineage>
        <taxon>Eukaryota</taxon>
        <taxon>Viridiplantae</taxon>
        <taxon>Streptophyta</taxon>
        <taxon>Embryophyta</taxon>
        <taxon>Tracheophyta</taxon>
        <taxon>Spermatophyta</taxon>
        <taxon>Magnoliopsida</taxon>
        <taxon>eudicotyledons</taxon>
        <taxon>Gunneridae</taxon>
        <taxon>Pentapetalae</taxon>
        <taxon>asterids</taxon>
        <taxon>lamiids</taxon>
        <taxon>Lamiales</taxon>
        <taxon>Orobanchaceae</taxon>
        <taxon>Buchnereae</taxon>
        <taxon>Striga</taxon>
    </lineage>
</organism>
<sequence length="132" mass="15352">MNRRVHLAVHPATNVFNGYWTREAVIVKTVMTTVDRKTPVDSATTQNRIGMEVFVLANKIVDFEIGMMKYNRVIVVTMLCTVLHVDNKVGREIVTVVEDFRRKWRYPSRFSSLMQCCWTQTCETSYPFSIEP</sequence>
<name>A0A5A7P0N7_STRAF</name>
<reference evidence="2" key="1">
    <citation type="journal article" date="2019" name="Curr. Biol.">
        <title>Genome Sequence of Striga asiatica Provides Insight into the Evolution of Plant Parasitism.</title>
        <authorList>
            <person name="Yoshida S."/>
            <person name="Kim S."/>
            <person name="Wafula E.K."/>
            <person name="Tanskanen J."/>
            <person name="Kim Y.M."/>
            <person name="Honaas L."/>
            <person name="Yang Z."/>
            <person name="Spallek T."/>
            <person name="Conn C.E."/>
            <person name="Ichihashi Y."/>
            <person name="Cheong K."/>
            <person name="Cui S."/>
            <person name="Der J.P."/>
            <person name="Gundlach H."/>
            <person name="Jiao Y."/>
            <person name="Hori C."/>
            <person name="Ishida J.K."/>
            <person name="Kasahara H."/>
            <person name="Kiba T."/>
            <person name="Kim M.S."/>
            <person name="Koo N."/>
            <person name="Laohavisit A."/>
            <person name="Lee Y.H."/>
            <person name="Lumba S."/>
            <person name="McCourt P."/>
            <person name="Mortimer J.C."/>
            <person name="Mutuku J.M."/>
            <person name="Nomura T."/>
            <person name="Sasaki-Sekimoto Y."/>
            <person name="Seto Y."/>
            <person name="Wang Y."/>
            <person name="Wakatake T."/>
            <person name="Sakakibara H."/>
            <person name="Demura T."/>
            <person name="Yamaguchi S."/>
            <person name="Yoneyama K."/>
            <person name="Manabe R.I."/>
            <person name="Nelson D.C."/>
            <person name="Schulman A.H."/>
            <person name="Timko M.P."/>
            <person name="dePamphilis C.W."/>
            <person name="Choi D."/>
            <person name="Shirasu K."/>
        </authorList>
    </citation>
    <scope>NUCLEOTIDE SEQUENCE [LARGE SCALE GENOMIC DNA]</scope>
    <source>
        <strain evidence="2">cv. UVA1</strain>
    </source>
</reference>
<dbReference type="EMBL" id="BKCP01000780">
    <property type="protein sequence ID" value="GER26124.1"/>
    <property type="molecule type" value="Genomic_DNA"/>
</dbReference>
<keyword evidence="1" id="KW-0378">Hydrolase</keyword>
<dbReference type="Proteomes" id="UP000325081">
    <property type="component" value="Unassembled WGS sequence"/>
</dbReference>